<evidence type="ECO:0000256" key="2">
    <source>
        <dbReference type="ARBA" id="ARBA00004389"/>
    </source>
</evidence>
<dbReference type="FunFam" id="1.10.510.10:FF:000358">
    <property type="entry name" value="Putative leucine-rich repeat receptor-like serine/threonine-protein kinase"/>
    <property type="match status" value="1"/>
</dbReference>
<comment type="function">
    <text evidence="24">The processed protein kinase Xa21 chain released by protein cleavage after X.oryzae pv. oryzae protein Ax21 detection translocates into the nucleus where it can bind and regulate WRKY62, a transcription factor. Confers resistance to the bacterial pathogen X.oryzae pv. oryzae (Xoo).</text>
</comment>
<dbReference type="Gene3D" id="3.30.200.20">
    <property type="entry name" value="Phosphorylase Kinase, domain 1"/>
    <property type="match status" value="1"/>
</dbReference>
<dbReference type="SMART" id="SM00220">
    <property type="entry name" value="S_TKc"/>
    <property type="match status" value="1"/>
</dbReference>
<dbReference type="GO" id="GO:0005524">
    <property type="term" value="F:ATP binding"/>
    <property type="evidence" value="ECO:0007669"/>
    <property type="project" value="UniProtKB-UniRule"/>
</dbReference>
<dbReference type="Pfam" id="PF23598">
    <property type="entry name" value="LRR_14"/>
    <property type="match status" value="1"/>
</dbReference>
<dbReference type="FunFam" id="3.80.10.10:FF:000101">
    <property type="entry name" value="LRR receptor-like serine/threonine-protein kinase ERECTA"/>
    <property type="match status" value="1"/>
</dbReference>
<dbReference type="EC" id="2.7.11.1" evidence="5"/>
<feature type="binding site" evidence="26">
    <location>
        <position position="728"/>
    </location>
    <ligand>
        <name>ATP</name>
        <dbReference type="ChEBI" id="CHEBI:30616"/>
    </ligand>
</feature>
<keyword evidence="13" id="KW-0677">Repeat</keyword>
<evidence type="ECO:0000313" key="30">
    <source>
        <dbReference type="EMBL" id="KXG20951.1"/>
    </source>
</evidence>
<dbReference type="SUPFAM" id="SSF52058">
    <property type="entry name" value="L domain-like"/>
    <property type="match status" value="2"/>
</dbReference>
<evidence type="ECO:0000256" key="28">
    <source>
        <dbReference type="SAM" id="SignalP"/>
    </source>
</evidence>
<evidence type="ECO:0000256" key="22">
    <source>
        <dbReference type="ARBA" id="ARBA00048679"/>
    </source>
</evidence>
<evidence type="ECO:0000256" key="18">
    <source>
        <dbReference type="ARBA" id="ARBA00023136"/>
    </source>
</evidence>
<evidence type="ECO:0000313" key="31">
    <source>
        <dbReference type="Proteomes" id="UP000000768"/>
    </source>
</evidence>
<evidence type="ECO:0000256" key="24">
    <source>
        <dbReference type="ARBA" id="ARBA00056628"/>
    </source>
</evidence>
<evidence type="ECO:0000256" key="9">
    <source>
        <dbReference type="ARBA" id="ARBA00022614"/>
    </source>
</evidence>
<dbReference type="Gene3D" id="3.80.10.10">
    <property type="entry name" value="Ribonuclease Inhibitor"/>
    <property type="match status" value="4"/>
</dbReference>
<dbReference type="InterPro" id="IPR000719">
    <property type="entry name" value="Prot_kinase_dom"/>
</dbReference>
<dbReference type="PROSITE" id="PS50011">
    <property type="entry name" value="PROTEIN_KINASE_DOM"/>
    <property type="match status" value="1"/>
</dbReference>
<dbReference type="InterPro" id="IPR055414">
    <property type="entry name" value="LRR_R13L4/SHOC2-like"/>
</dbReference>
<dbReference type="FunFam" id="3.80.10.10:FF:000233">
    <property type="entry name" value="Leucine-rich repeat receptor-like protein kinase TDR"/>
    <property type="match status" value="1"/>
</dbReference>
<dbReference type="InterPro" id="IPR013210">
    <property type="entry name" value="LRR_N_plant-typ"/>
</dbReference>
<evidence type="ECO:0000256" key="14">
    <source>
        <dbReference type="ARBA" id="ARBA00022741"/>
    </source>
</evidence>
<dbReference type="SUPFAM" id="SSF56112">
    <property type="entry name" value="Protein kinase-like (PK-like)"/>
    <property type="match status" value="1"/>
</dbReference>
<keyword evidence="10" id="KW-0808">Transferase</keyword>
<keyword evidence="15" id="KW-0418">Kinase</keyword>
<evidence type="ECO:0000256" key="1">
    <source>
        <dbReference type="ARBA" id="ARBA00004162"/>
    </source>
</evidence>
<protein>
    <recommendedName>
        <fullName evidence="25">Receptor kinase-like protein Xa21</fullName>
        <ecNumber evidence="5">2.7.11.1</ecNumber>
    </recommendedName>
</protein>
<dbReference type="OMA" id="VEMHNIR"/>
<comment type="similarity">
    <text evidence="4">Belongs to the protein kinase superfamily. Ser/Thr protein kinase family.</text>
</comment>
<keyword evidence="6" id="KW-1003">Cell membrane</keyword>
<evidence type="ECO:0000256" key="6">
    <source>
        <dbReference type="ARBA" id="ARBA00022475"/>
    </source>
</evidence>
<comment type="catalytic activity">
    <reaction evidence="22">
        <text>L-seryl-[protein] + ATP = O-phospho-L-seryl-[protein] + ADP + H(+)</text>
        <dbReference type="Rhea" id="RHEA:17989"/>
        <dbReference type="Rhea" id="RHEA-COMP:9863"/>
        <dbReference type="Rhea" id="RHEA-COMP:11604"/>
        <dbReference type="ChEBI" id="CHEBI:15378"/>
        <dbReference type="ChEBI" id="CHEBI:29999"/>
        <dbReference type="ChEBI" id="CHEBI:30616"/>
        <dbReference type="ChEBI" id="CHEBI:83421"/>
        <dbReference type="ChEBI" id="CHEBI:456216"/>
        <dbReference type="EC" id="2.7.11.1"/>
    </reaction>
</comment>
<evidence type="ECO:0000256" key="15">
    <source>
        <dbReference type="ARBA" id="ARBA00022777"/>
    </source>
</evidence>
<feature type="domain" description="Protein kinase" evidence="29">
    <location>
        <begin position="697"/>
        <end position="1006"/>
    </location>
</feature>
<evidence type="ECO:0000256" key="20">
    <source>
        <dbReference type="ARBA" id="ARBA00023180"/>
    </source>
</evidence>
<evidence type="ECO:0000256" key="19">
    <source>
        <dbReference type="ARBA" id="ARBA00023170"/>
    </source>
</evidence>
<evidence type="ECO:0000256" key="27">
    <source>
        <dbReference type="SAM" id="Phobius"/>
    </source>
</evidence>
<dbReference type="FunFam" id="3.30.200.20:FF:000432">
    <property type="entry name" value="LRR receptor-like serine/threonine-protein kinase EFR"/>
    <property type="match status" value="1"/>
</dbReference>
<dbReference type="InterPro" id="IPR032675">
    <property type="entry name" value="LRR_dom_sf"/>
</dbReference>
<feature type="transmembrane region" description="Helical" evidence="27">
    <location>
        <begin position="639"/>
        <end position="661"/>
    </location>
</feature>
<keyword evidence="11 27" id="KW-0812">Transmembrane</keyword>
<dbReference type="InterPro" id="IPR011009">
    <property type="entry name" value="Kinase-like_dom_sf"/>
</dbReference>
<dbReference type="GO" id="GO:0004674">
    <property type="term" value="F:protein serine/threonine kinase activity"/>
    <property type="evidence" value="ECO:0007669"/>
    <property type="project" value="UniProtKB-KW"/>
</dbReference>
<proteinExistence type="inferred from homology"/>
<feature type="chain" id="PRO_5008268946" description="Receptor kinase-like protein Xa21" evidence="28">
    <location>
        <begin position="18"/>
        <end position="1006"/>
    </location>
</feature>
<dbReference type="InterPro" id="IPR051809">
    <property type="entry name" value="Plant_receptor-like_S/T_kinase"/>
</dbReference>
<dbReference type="Gramene" id="KXG20951">
    <property type="protein sequence ID" value="KXG20951"/>
    <property type="gene ID" value="SORBI_3010G274700"/>
</dbReference>
<evidence type="ECO:0000256" key="10">
    <source>
        <dbReference type="ARBA" id="ARBA00022679"/>
    </source>
</evidence>
<dbReference type="InterPro" id="IPR001611">
    <property type="entry name" value="Leu-rich_rpt"/>
</dbReference>
<dbReference type="InterPro" id="IPR008271">
    <property type="entry name" value="Ser/Thr_kinase_AS"/>
</dbReference>
<keyword evidence="8" id="KW-0597">Phosphoprotein</keyword>
<accession>A0A194YMY0</accession>
<dbReference type="GO" id="GO:0005886">
    <property type="term" value="C:plasma membrane"/>
    <property type="evidence" value="ECO:0007669"/>
    <property type="project" value="UniProtKB-SubCell"/>
</dbReference>
<dbReference type="AlphaFoldDB" id="A0A194YMY0"/>
<evidence type="ECO:0000256" key="26">
    <source>
        <dbReference type="PROSITE-ProRule" id="PRU10141"/>
    </source>
</evidence>
<evidence type="ECO:0000256" key="7">
    <source>
        <dbReference type="ARBA" id="ARBA00022527"/>
    </source>
</evidence>
<evidence type="ECO:0000256" key="25">
    <source>
        <dbReference type="ARBA" id="ARBA00072040"/>
    </source>
</evidence>
<reference evidence="30 31" key="1">
    <citation type="journal article" date="2009" name="Nature">
        <title>The Sorghum bicolor genome and the diversification of grasses.</title>
        <authorList>
            <person name="Paterson A.H."/>
            <person name="Bowers J.E."/>
            <person name="Bruggmann R."/>
            <person name="Dubchak I."/>
            <person name="Grimwood J."/>
            <person name="Gundlach H."/>
            <person name="Haberer G."/>
            <person name="Hellsten U."/>
            <person name="Mitros T."/>
            <person name="Poliakov A."/>
            <person name="Schmutz J."/>
            <person name="Spannagl M."/>
            <person name="Tang H."/>
            <person name="Wang X."/>
            <person name="Wicker T."/>
            <person name="Bharti A.K."/>
            <person name="Chapman J."/>
            <person name="Feltus F.A."/>
            <person name="Gowik U."/>
            <person name="Grigoriev I.V."/>
            <person name="Lyons E."/>
            <person name="Maher C.A."/>
            <person name="Martis M."/>
            <person name="Narechania A."/>
            <person name="Otillar R.P."/>
            <person name="Penning B.W."/>
            <person name="Salamov A.A."/>
            <person name="Wang Y."/>
            <person name="Zhang L."/>
            <person name="Carpita N.C."/>
            <person name="Freeling M."/>
            <person name="Gingle A.R."/>
            <person name="Hash C.T."/>
            <person name="Keller B."/>
            <person name="Klein P."/>
            <person name="Kresovich S."/>
            <person name="McCann M.C."/>
            <person name="Ming R."/>
            <person name="Peterson D.G."/>
            <person name="Mehboob-ur-Rahman"/>
            <person name="Ware D."/>
            <person name="Westhoff P."/>
            <person name="Mayer K.F."/>
            <person name="Messing J."/>
            <person name="Rokhsar D.S."/>
        </authorList>
    </citation>
    <scope>NUCLEOTIDE SEQUENCE [LARGE SCALE GENOMIC DNA]</scope>
    <source>
        <strain evidence="31">cv. BTx623</strain>
    </source>
</reference>
<dbReference type="GO" id="GO:0009791">
    <property type="term" value="P:post-embryonic development"/>
    <property type="evidence" value="ECO:0007669"/>
    <property type="project" value="UniProtKB-ARBA"/>
</dbReference>
<evidence type="ECO:0000256" key="21">
    <source>
        <dbReference type="ARBA" id="ARBA00047899"/>
    </source>
</evidence>
<dbReference type="EMBL" id="CM000769">
    <property type="protein sequence ID" value="KXG20951.1"/>
    <property type="molecule type" value="Genomic_DNA"/>
</dbReference>
<reference evidence="31" key="2">
    <citation type="journal article" date="2018" name="Plant J.">
        <title>The Sorghum bicolor reference genome: improved assembly, gene annotations, a transcriptome atlas, and signatures of genome organization.</title>
        <authorList>
            <person name="McCormick R.F."/>
            <person name="Truong S.K."/>
            <person name="Sreedasyam A."/>
            <person name="Jenkins J."/>
            <person name="Shu S."/>
            <person name="Sims D."/>
            <person name="Kennedy M."/>
            <person name="Amirebrahimi M."/>
            <person name="Weers B.D."/>
            <person name="McKinley B."/>
            <person name="Mattison A."/>
            <person name="Morishige D.T."/>
            <person name="Grimwood J."/>
            <person name="Schmutz J."/>
            <person name="Mullet J.E."/>
        </authorList>
    </citation>
    <scope>NUCLEOTIDE SEQUENCE [LARGE SCALE GENOMIC DNA]</scope>
    <source>
        <strain evidence="31">cv. BTx623</strain>
    </source>
</reference>
<dbReference type="PROSITE" id="PS00108">
    <property type="entry name" value="PROTEIN_KINASE_ST"/>
    <property type="match status" value="1"/>
</dbReference>
<comment type="subcellular location">
    <subcellularLocation>
        <location evidence="1">Cell membrane</location>
        <topology evidence="1">Single-pass membrane protein</topology>
    </subcellularLocation>
    <subcellularLocation>
        <location evidence="2">Endoplasmic reticulum membrane</location>
        <topology evidence="2">Single-pass membrane protein</topology>
    </subcellularLocation>
    <subcellularLocation>
        <location evidence="3">Membrane</location>
        <topology evidence="3">Single-pass type I membrane protein</topology>
    </subcellularLocation>
</comment>
<keyword evidence="14 26" id="KW-0547">Nucleotide-binding</keyword>
<dbReference type="InterPro" id="IPR003591">
    <property type="entry name" value="Leu-rich_rpt_typical-subtyp"/>
</dbReference>
<dbReference type="InterPro" id="IPR017441">
    <property type="entry name" value="Protein_kinase_ATP_BS"/>
</dbReference>
<evidence type="ECO:0000256" key="8">
    <source>
        <dbReference type="ARBA" id="ARBA00022553"/>
    </source>
</evidence>
<comment type="function">
    <text evidence="23">Receptor kinase that detects X.oryzae pv. oryzae protein Ax21 to promote innate immunity. Following X.oryzae pv. oryzae protein Ax21 detection, undergoes cleavage, releasing the processed protein kinase Xa21 chain.</text>
</comment>
<dbReference type="PANTHER" id="PTHR27008:SF589">
    <property type="entry name" value="PROTEIN KINASE DOMAIN-CONTAINING PROTEIN"/>
    <property type="match status" value="1"/>
</dbReference>
<feature type="signal peptide" evidence="28">
    <location>
        <begin position="1"/>
        <end position="17"/>
    </location>
</feature>
<gene>
    <name evidence="30" type="ORF">SORBI_3010G274700</name>
</gene>
<evidence type="ECO:0000259" key="29">
    <source>
        <dbReference type="PROSITE" id="PS50011"/>
    </source>
</evidence>
<organism evidence="30 31">
    <name type="scientific">Sorghum bicolor</name>
    <name type="common">Sorghum</name>
    <name type="synonym">Sorghum vulgare</name>
    <dbReference type="NCBI Taxonomy" id="4558"/>
    <lineage>
        <taxon>Eukaryota</taxon>
        <taxon>Viridiplantae</taxon>
        <taxon>Streptophyta</taxon>
        <taxon>Embryophyta</taxon>
        <taxon>Tracheophyta</taxon>
        <taxon>Spermatophyta</taxon>
        <taxon>Magnoliopsida</taxon>
        <taxon>Liliopsida</taxon>
        <taxon>Poales</taxon>
        <taxon>Poaceae</taxon>
        <taxon>PACMAD clade</taxon>
        <taxon>Panicoideae</taxon>
        <taxon>Andropogonodae</taxon>
        <taxon>Andropogoneae</taxon>
        <taxon>Sorghinae</taxon>
        <taxon>Sorghum</taxon>
    </lineage>
</organism>
<dbReference type="Pfam" id="PF00560">
    <property type="entry name" value="LRR_1"/>
    <property type="match status" value="3"/>
</dbReference>
<dbReference type="Proteomes" id="UP000000768">
    <property type="component" value="Chromosome 10"/>
</dbReference>
<keyword evidence="18 27" id="KW-0472">Membrane</keyword>
<evidence type="ECO:0000256" key="23">
    <source>
        <dbReference type="ARBA" id="ARBA00054320"/>
    </source>
</evidence>
<keyword evidence="19" id="KW-0675">Receptor</keyword>
<evidence type="ECO:0000256" key="4">
    <source>
        <dbReference type="ARBA" id="ARBA00008684"/>
    </source>
</evidence>
<evidence type="ECO:0000256" key="12">
    <source>
        <dbReference type="ARBA" id="ARBA00022729"/>
    </source>
</evidence>
<dbReference type="Pfam" id="PF00069">
    <property type="entry name" value="Pkinase"/>
    <property type="match status" value="1"/>
</dbReference>
<dbReference type="PROSITE" id="PS51450">
    <property type="entry name" value="LRR"/>
    <property type="match status" value="1"/>
</dbReference>
<evidence type="ECO:0000256" key="17">
    <source>
        <dbReference type="ARBA" id="ARBA00022989"/>
    </source>
</evidence>
<name>A0A194YMY0_SORBI</name>
<evidence type="ECO:0000256" key="16">
    <source>
        <dbReference type="ARBA" id="ARBA00022840"/>
    </source>
</evidence>
<evidence type="ECO:0000256" key="13">
    <source>
        <dbReference type="ARBA" id="ARBA00022737"/>
    </source>
</evidence>
<evidence type="ECO:0000256" key="11">
    <source>
        <dbReference type="ARBA" id="ARBA00022692"/>
    </source>
</evidence>
<keyword evidence="16 26" id="KW-0067">ATP-binding</keyword>
<dbReference type="GO" id="GO:0005789">
    <property type="term" value="C:endoplasmic reticulum membrane"/>
    <property type="evidence" value="ECO:0007669"/>
    <property type="project" value="UniProtKB-SubCell"/>
</dbReference>
<dbReference type="SMART" id="SM00369">
    <property type="entry name" value="LRR_TYP"/>
    <property type="match status" value="10"/>
</dbReference>
<dbReference type="PANTHER" id="PTHR27008">
    <property type="entry name" value="OS04G0122200 PROTEIN"/>
    <property type="match status" value="1"/>
</dbReference>
<keyword evidence="7" id="KW-0723">Serine/threonine-protein kinase</keyword>
<keyword evidence="9" id="KW-0433">Leucine-rich repeat</keyword>
<dbReference type="InParanoid" id="A0A194YMY0"/>
<dbReference type="Pfam" id="PF13855">
    <property type="entry name" value="LRR_8"/>
    <property type="match status" value="2"/>
</dbReference>
<evidence type="ECO:0000256" key="5">
    <source>
        <dbReference type="ARBA" id="ARBA00012513"/>
    </source>
</evidence>
<dbReference type="Gene3D" id="1.10.510.10">
    <property type="entry name" value="Transferase(Phosphotransferase) domain 1"/>
    <property type="match status" value="1"/>
</dbReference>
<dbReference type="Pfam" id="PF08263">
    <property type="entry name" value="LRRNT_2"/>
    <property type="match status" value="1"/>
</dbReference>
<evidence type="ECO:0000256" key="3">
    <source>
        <dbReference type="ARBA" id="ARBA00004479"/>
    </source>
</evidence>
<dbReference type="PROSITE" id="PS00107">
    <property type="entry name" value="PROTEIN_KINASE_ATP"/>
    <property type="match status" value="1"/>
</dbReference>
<sequence>MMLLLSILLLSPMTTTAGHSDERALVDFRAKITTNYGVLASWNSSTSYCSWEGVTCGRRRRVVALDLHSHGLMGTISPAIGNLTFLRALNLSFNSLHGGIPPNIGSLRRLWYLDLRDNSLVGAIPSNISRCTSLKILVIADNQKLQGSIPAEIGNMPMLTALELYNNSITGTIPPSLGNLSRLAVLSLKGNHLHTTLVPSALYQQPLRTATAFTVQPVIFEKDLGRSLPKVQLFGLSGNRLTGTIPMSLTNLSSLQTFDISSNEFTGVVPSALGKLQYLQWFTLDANLLHANNEQEWGFLTSLTNCSRLQVLSIGWNRFAGKLPSSVANLSTSIQLLRIRRNNIAGVIPSGIGNLIGLQQLILGENLLTGAIPVSIGKLTQMIKLYLGLNNFSGTIPSSIGNLSDLFALGINSNNMEGSIPPSFGNLKKLIALDLSSNHLRGSIPNEIMNLTSISAYLVLSDNLLEGLLPFEVGNLINLEQLALSGNQLSGKIPDTISNCIVLEILLMDGNSFQGNIPPAFKNMKGLAVLNLTSNKLNGSIPGELGSITNLEELYLAHNNLSGEIPELFGNSTSLIRLDLSFNNLQGEVPKEGVFKNLTGLSIVGNKGLCGGIPQLHLQRCPNSAARKNKKAMPMALRIAVPAVGAILVLFSGLALAVFLCKRSQATTTKEQQPPPFIEIDLPMVSYNELLKATDGFSEANLLGKGRYGSVYRGNVENQGIVVVVAVKVFNLQQPGSYKSFKAECEALRRVRHRCLVKIITSCSSIDHQGQDFRALIFEFMPNGSLDNWVHSDTEKESGNGTLTMEQRLDIAVDIVDAIEYLHNGCQTSIIHCDLKPSNILLTHDMRAHVGDFGIARIINEAASTSSNSNSSIGIRGSIGYVAPEYGEGLAVSTYGDVYSLGITLIEMFTGRSPTDDMFRDGLNLHYFAKAAHPDNVMEIADSRIWLRNEGNNRNATRDIARTKECLAAIIQLGVLCSKQSPKEWLLISDAAVEMHNIRNTFLSAH</sequence>
<keyword evidence="20" id="KW-0325">Glycoprotein</keyword>
<dbReference type="eggNOG" id="ENOG502QPYS">
    <property type="taxonomic scope" value="Eukaryota"/>
</dbReference>
<comment type="catalytic activity">
    <reaction evidence="21">
        <text>L-threonyl-[protein] + ATP = O-phospho-L-threonyl-[protein] + ADP + H(+)</text>
        <dbReference type="Rhea" id="RHEA:46608"/>
        <dbReference type="Rhea" id="RHEA-COMP:11060"/>
        <dbReference type="Rhea" id="RHEA-COMP:11605"/>
        <dbReference type="ChEBI" id="CHEBI:15378"/>
        <dbReference type="ChEBI" id="CHEBI:30013"/>
        <dbReference type="ChEBI" id="CHEBI:30616"/>
        <dbReference type="ChEBI" id="CHEBI:61977"/>
        <dbReference type="ChEBI" id="CHEBI:456216"/>
        <dbReference type="EC" id="2.7.11.1"/>
    </reaction>
</comment>
<keyword evidence="12 28" id="KW-0732">Signal</keyword>
<keyword evidence="17 27" id="KW-1133">Transmembrane helix</keyword>
<keyword evidence="31" id="KW-1185">Reference proteome</keyword>